<dbReference type="EMBL" id="LGTC01000001">
    <property type="protein sequence ID" value="KNY28579.1"/>
    <property type="molecule type" value="Genomic_DNA"/>
</dbReference>
<comment type="caution">
    <text evidence="8">The sequence shown here is derived from an EMBL/GenBank/DDBJ whole genome shotgun (WGS) entry which is preliminary data.</text>
</comment>
<dbReference type="eggNOG" id="ENOG5033J1J">
    <property type="taxonomic scope" value="Bacteria"/>
</dbReference>
<comment type="subcellular location">
    <subcellularLocation>
        <location evidence="1">Membrane</location>
        <topology evidence="1">Multi-pass membrane protein</topology>
    </subcellularLocation>
</comment>
<reference evidence="9" key="1">
    <citation type="submission" date="2015-07" db="EMBL/GenBank/DDBJ databases">
        <title>Near-Complete Genome Sequence of the Cellulolytic Bacterium Bacteroides (Pseudobacteroides) cellulosolvens ATCC 35603.</title>
        <authorList>
            <person name="Dassa B."/>
            <person name="Utturkar S.M."/>
            <person name="Klingeman D.M."/>
            <person name="Hurt R.A."/>
            <person name="Keller M."/>
            <person name="Xu J."/>
            <person name="Reddy Y.H.K."/>
            <person name="Borovok I."/>
            <person name="Grinberg I.R."/>
            <person name="Lamed R."/>
            <person name="Zhivin O."/>
            <person name="Bayer E.A."/>
            <person name="Brown S.D."/>
        </authorList>
    </citation>
    <scope>NUCLEOTIDE SEQUENCE [LARGE SCALE GENOMIC DNA]</scope>
    <source>
        <strain evidence="9">DSM 2933</strain>
    </source>
</reference>
<keyword evidence="4 6" id="KW-1133">Transmembrane helix</keyword>
<proteinExistence type="inferred from homology"/>
<dbReference type="STRING" id="398512.Bccel_3853"/>
<dbReference type="AlphaFoldDB" id="A0A0L6JS75"/>
<keyword evidence="3 6" id="KW-0812">Transmembrane</keyword>
<keyword evidence="5 6" id="KW-0472">Membrane</keyword>
<keyword evidence="9" id="KW-1185">Reference proteome</keyword>
<organism evidence="8 9">
    <name type="scientific">Pseudobacteroides cellulosolvens ATCC 35603 = DSM 2933</name>
    <dbReference type="NCBI Taxonomy" id="398512"/>
    <lineage>
        <taxon>Bacteria</taxon>
        <taxon>Bacillati</taxon>
        <taxon>Bacillota</taxon>
        <taxon>Clostridia</taxon>
        <taxon>Eubacteriales</taxon>
        <taxon>Oscillospiraceae</taxon>
        <taxon>Pseudobacteroides</taxon>
    </lineage>
</organism>
<feature type="transmembrane region" description="Helical" evidence="6">
    <location>
        <begin position="56"/>
        <end position="79"/>
    </location>
</feature>
<dbReference type="PANTHER" id="PTHR38459:SF1">
    <property type="entry name" value="PROPHAGE BACTOPRENOL-LINKED GLUCOSE TRANSLOCASE HOMOLOG"/>
    <property type="match status" value="1"/>
</dbReference>
<evidence type="ECO:0000259" key="7">
    <source>
        <dbReference type="Pfam" id="PF04138"/>
    </source>
</evidence>
<dbReference type="GO" id="GO:0000271">
    <property type="term" value="P:polysaccharide biosynthetic process"/>
    <property type="evidence" value="ECO:0007669"/>
    <property type="project" value="InterPro"/>
</dbReference>
<evidence type="ECO:0000256" key="3">
    <source>
        <dbReference type="ARBA" id="ARBA00022692"/>
    </source>
</evidence>
<dbReference type="GO" id="GO:0005886">
    <property type="term" value="C:plasma membrane"/>
    <property type="evidence" value="ECO:0007669"/>
    <property type="project" value="TreeGrafter"/>
</dbReference>
<dbReference type="RefSeq" id="WP_050753622.1">
    <property type="nucleotide sequence ID" value="NZ_JQKC01000002.1"/>
</dbReference>
<evidence type="ECO:0000256" key="2">
    <source>
        <dbReference type="ARBA" id="ARBA00009399"/>
    </source>
</evidence>
<feature type="transmembrane region" description="Helical" evidence="6">
    <location>
        <begin position="32"/>
        <end position="50"/>
    </location>
</feature>
<accession>A0A0L6JS75</accession>
<evidence type="ECO:0000256" key="4">
    <source>
        <dbReference type="ARBA" id="ARBA00022989"/>
    </source>
</evidence>
<feature type="transmembrane region" description="Helical" evidence="6">
    <location>
        <begin position="91"/>
        <end position="113"/>
    </location>
</feature>
<dbReference type="PANTHER" id="PTHR38459">
    <property type="entry name" value="PROPHAGE BACTOPRENOL-LINKED GLUCOSE TRANSLOCASE HOMOLOG"/>
    <property type="match status" value="1"/>
</dbReference>
<sequence>MNSNTLFGGILKSKYVAQFLNKNTMIQFGKTFAIGVVSAGCDFLLFHLLVKYLKLWTVFSSGASQIVGFWASFLLNKFWTFKVRENFLKQLSSYTVLFMFNLAFSSLAIYLLVDVMKQNEYFSKIFIMGLIFIWNFIIYKIIIYKVKGSPK</sequence>
<dbReference type="InterPro" id="IPR007267">
    <property type="entry name" value="GtrA_DPMS_TM"/>
</dbReference>
<dbReference type="OrthoDB" id="2082501at2"/>
<dbReference type="Proteomes" id="UP000036923">
    <property type="component" value="Unassembled WGS sequence"/>
</dbReference>
<dbReference type="Pfam" id="PF04138">
    <property type="entry name" value="GtrA_DPMS_TM"/>
    <property type="match status" value="1"/>
</dbReference>
<gene>
    <name evidence="8" type="ORF">Bccel_3853</name>
</gene>
<feature type="transmembrane region" description="Helical" evidence="6">
    <location>
        <begin position="125"/>
        <end position="143"/>
    </location>
</feature>
<comment type="similarity">
    <text evidence="2">Belongs to the GtrA family.</text>
</comment>
<protein>
    <submittedName>
        <fullName evidence="8">GtrA family protein</fullName>
    </submittedName>
</protein>
<name>A0A0L6JS75_9FIRM</name>
<evidence type="ECO:0000313" key="8">
    <source>
        <dbReference type="EMBL" id="KNY28579.1"/>
    </source>
</evidence>
<dbReference type="InterPro" id="IPR051401">
    <property type="entry name" value="GtrA_CellWall_Glycosyl"/>
</dbReference>
<evidence type="ECO:0000256" key="5">
    <source>
        <dbReference type="ARBA" id="ARBA00023136"/>
    </source>
</evidence>
<evidence type="ECO:0000256" key="1">
    <source>
        <dbReference type="ARBA" id="ARBA00004141"/>
    </source>
</evidence>
<evidence type="ECO:0000313" key="9">
    <source>
        <dbReference type="Proteomes" id="UP000036923"/>
    </source>
</evidence>
<evidence type="ECO:0000256" key="6">
    <source>
        <dbReference type="SAM" id="Phobius"/>
    </source>
</evidence>
<feature type="domain" description="GtrA/DPMS transmembrane" evidence="7">
    <location>
        <begin position="33"/>
        <end position="143"/>
    </location>
</feature>